<comment type="caution">
    <text evidence="12">The sequence shown here is derived from an EMBL/GenBank/DDBJ whole genome shotgun (WGS) entry which is preliminary data.</text>
</comment>
<dbReference type="RefSeq" id="WP_344608147.1">
    <property type="nucleotide sequence ID" value="NZ_BAAAHE010000044.1"/>
</dbReference>
<dbReference type="Pfam" id="PF00271">
    <property type="entry name" value="Helicase_C"/>
    <property type="match status" value="1"/>
</dbReference>
<dbReference type="PROSITE" id="PS51194">
    <property type="entry name" value="HELICASE_CTER"/>
    <property type="match status" value="1"/>
</dbReference>
<dbReference type="InterPro" id="IPR027417">
    <property type="entry name" value="P-loop_NTPase"/>
</dbReference>
<dbReference type="Proteomes" id="UP001500957">
    <property type="component" value="Unassembled WGS sequence"/>
</dbReference>
<dbReference type="InterPro" id="IPR001650">
    <property type="entry name" value="Helicase_C-like"/>
</dbReference>
<evidence type="ECO:0000256" key="7">
    <source>
        <dbReference type="ARBA" id="ARBA00023204"/>
    </source>
</evidence>
<dbReference type="SMART" id="SM00490">
    <property type="entry name" value="HELICc"/>
    <property type="match status" value="1"/>
</dbReference>
<evidence type="ECO:0000259" key="10">
    <source>
        <dbReference type="PROSITE" id="PS51192"/>
    </source>
</evidence>
<dbReference type="Gene3D" id="2.40.50.140">
    <property type="entry name" value="Nucleic acid-binding proteins"/>
    <property type="match status" value="1"/>
</dbReference>
<keyword evidence="3" id="KW-0378">Hydrolase</keyword>
<dbReference type="Pfam" id="PF19833">
    <property type="entry name" value="RecG_dom3_C"/>
    <property type="match status" value="1"/>
</dbReference>
<dbReference type="Gene3D" id="3.40.50.300">
    <property type="entry name" value="P-loop containing nucleotide triphosphate hydrolases"/>
    <property type="match status" value="2"/>
</dbReference>
<evidence type="ECO:0000313" key="13">
    <source>
        <dbReference type="Proteomes" id="UP001500957"/>
    </source>
</evidence>
<feature type="region of interest" description="Disordered" evidence="9">
    <location>
        <begin position="518"/>
        <end position="560"/>
    </location>
</feature>
<dbReference type="InterPro" id="IPR014001">
    <property type="entry name" value="Helicase_ATP-bd"/>
</dbReference>
<evidence type="ECO:0000256" key="4">
    <source>
        <dbReference type="ARBA" id="ARBA00022806"/>
    </source>
</evidence>
<keyword evidence="7" id="KW-0234">DNA repair</keyword>
<dbReference type="InterPro" id="IPR012340">
    <property type="entry name" value="NA-bd_OB-fold"/>
</dbReference>
<dbReference type="SUPFAM" id="SSF50249">
    <property type="entry name" value="Nucleic acid-binding proteins"/>
    <property type="match status" value="1"/>
</dbReference>
<evidence type="ECO:0000256" key="6">
    <source>
        <dbReference type="ARBA" id="ARBA00023125"/>
    </source>
</evidence>
<dbReference type="PROSITE" id="PS51192">
    <property type="entry name" value="HELICASE_ATP_BIND_1"/>
    <property type="match status" value="1"/>
</dbReference>
<evidence type="ECO:0000256" key="8">
    <source>
        <dbReference type="ARBA" id="ARBA00049819"/>
    </source>
</evidence>
<evidence type="ECO:0000259" key="11">
    <source>
        <dbReference type="PROSITE" id="PS51194"/>
    </source>
</evidence>
<proteinExistence type="predicted"/>
<keyword evidence="2" id="KW-0227">DNA damage</keyword>
<protein>
    <recommendedName>
        <fullName evidence="8">Probable DNA 3'-5' helicase RecG</fullName>
    </recommendedName>
</protein>
<dbReference type="EMBL" id="BAAAHE010000044">
    <property type="protein sequence ID" value="GAA0632518.1"/>
    <property type="molecule type" value="Genomic_DNA"/>
</dbReference>
<keyword evidence="6" id="KW-0238">DNA-binding</keyword>
<organism evidence="12 13">
    <name type="scientific">Sporichthya brevicatena</name>
    <dbReference type="NCBI Taxonomy" id="171442"/>
    <lineage>
        <taxon>Bacteria</taxon>
        <taxon>Bacillati</taxon>
        <taxon>Actinomycetota</taxon>
        <taxon>Actinomycetes</taxon>
        <taxon>Sporichthyales</taxon>
        <taxon>Sporichthyaceae</taxon>
        <taxon>Sporichthya</taxon>
    </lineage>
</organism>
<dbReference type="CDD" id="cd04488">
    <property type="entry name" value="RecG_wedge_OBF"/>
    <property type="match status" value="1"/>
</dbReference>
<dbReference type="InterPro" id="IPR011545">
    <property type="entry name" value="DEAD/DEAH_box_helicase_dom"/>
</dbReference>
<gene>
    <name evidence="12" type="primary">recG</name>
    <name evidence="12" type="ORF">GCM10009547_40440</name>
</gene>
<dbReference type="Pfam" id="PF17191">
    <property type="entry name" value="RecG_wedge"/>
    <property type="match status" value="1"/>
</dbReference>
<dbReference type="PANTHER" id="PTHR47964:SF1">
    <property type="entry name" value="ATP-DEPENDENT DNA HELICASE HOMOLOG RECG, CHLOROPLASTIC"/>
    <property type="match status" value="1"/>
</dbReference>
<evidence type="ECO:0000256" key="9">
    <source>
        <dbReference type="SAM" id="MobiDB-lite"/>
    </source>
</evidence>
<dbReference type="SMART" id="SM00487">
    <property type="entry name" value="DEXDc"/>
    <property type="match status" value="1"/>
</dbReference>
<sequence length="762" mass="81998">MALNAHSPLSESLHRVVADGTAKKLAKHLDLHTVGDLLRHYPRRYEKRGELTRLRDLDEGANVTVQAEVKAASTRRMKNRPGVIREVTVTDGRDDLKLTFFGKGSWTTGDKLLPGMRGLFSGTVSTFQRKRQLTQPAYVLLDADPDDEDAASAFTDELIPMYPATGAVPSWQIVKVVHAALKALDDLPGPVPDPLPERVRELNRLLPLGEALRLIHRPRSYEQVQIARTRLTWDEAFVLQVALAQRRAAARALPAVRRVARKDGLLAEFDAALPFTLTDGQREIGNEIFMDLAREHPMHRLLQGEVGSGKTLVALRAMLAVVDAGGQAALLAPTEVLAQQHYRSLTAMLGPLAEAGQLGGADHGTQVALLTGSLPAAARKRALLDAASGTAGIVVGTHALLEDKVDFFDLGLVVVDEQHRFGVEQRDALRAKGATPPHVLVMTATPIPRTVAMTVFGDLDVSTLSELPAGRSPITTHLVPADNEKYLKRTWERIREEVANGHQAYVVCPRIGGDDPGEAADLGLLAPRTRDPGAEPDDAADLDFDDLPPPPPEGNGDRRPSAAVALVTPLLAEGPLAGLKVAQLHGRMPPDEKDAVMSAFAKGDLDVLVATTVIEVGVDVPNATVMAILDADRFGVSQLHQLRGRVGRGSAPGLCLLVTFAPEGSPARERLAAVASTNDGFELSQLDLEARREGDVLGTSQSGKRSSLRMLRVVKDADVIADARLAATAVVEEDPELTRHPALAAALADFLDDERARYLEKA</sequence>
<feature type="domain" description="Helicase ATP-binding" evidence="10">
    <location>
        <begin position="291"/>
        <end position="464"/>
    </location>
</feature>
<dbReference type="GO" id="GO:0004386">
    <property type="term" value="F:helicase activity"/>
    <property type="evidence" value="ECO:0007669"/>
    <property type="project" value="UniProtKB-KW"/>
</dbReference>
<dbReference type="CDD" id="cd17992">
    <property type="entry name" value="DEXHc_RecG"/>
    <property type="match status" value="1"/>
</dbReference>
<keyword evidence="4 12" id="KW-0347">Helicase</keyword>
<keyword evidence="5" id="KW-0067">ATP-binding</keyword>
<keyword evidence="1" id="KW-0547">Nucleotide-binding</keyword>
<dbReference type="NCBIfam" id="NF008167">
    <property type="entry name" value="PRK10917.2-1"/>
    <property type="match status" value="1"/>
</dbReference>
<name>A0ABP3SHU4_9ACTN</name>
<dbReference type="SUPFAM" id="SSF52540">
    <property type="entry name" value="P-loop containing nucleoside triphosphate hydrolases"/>
    <property type="match status" value="2"/>
</dbReference>
<evidence type="ECO:0000256" key="3">
    <source>
        <dbReference type="ARBA" id="ARBA00022801"/>
    </source>
</evidence>
<dbReference type="InterPro" id="IPR047112">
    <property type="entry name" value="RecG/Mfd"/>
</dbReference>
<feature type="compositionally biased region" description="Acidic residues" evidence="9">
    <location>
        <begin position="534"/>
        <end position="546"/>
    </location>
</feature>
<evidence type="ECO:0000256" key="1">
    <source>
        <dbReference type="ARBA" id="ARBA00022741"/>
    </source>
</evidence>
<dbReference type="InterPro" id="IPR033454">
    <property type="entry name" value="RecG_wedge"/>
</dbReference>
<keyword evidence="13" id="KW-1185">Reference proteome</keyword>
<evidence type="ECO:0000256" key="2">
    <source>
        <dbReference type="ARBA" id="ARBA00022763"/>
    </source>
</evidence>
<dbReference type="InterPro" id="IPR045562">
    <property type="entry name" value="RecG_dom3_C"/>
</dbReference>
<feature type="domain" description="Helicase C-terminal" evidence="11">
    <location>
        <begin position="486"/>
        <end position="689"/>
    </location>
</feature>
<evidence type="ECO:0000256" key="5">
    <source>
        <dbReference type="ARBA" id="ARBA00022840"/>
    </source>
</evidence>
<dbReference type="PANTHER" id="PTHR47964">
    <property type="entry name" value="ATP-DEPENDENT DNA HELICASE HOMOLOG RECG, CHLOROPLASTIC"/>
    <property type="match status" value="1"/>
</dbReference>
<accession>A0ABP3SHU4</accession>
<reference evidence="13" key="1">
    <citation type="journal article" date="2019" name="Int. J. Syst. Evol. Microbiol.">
        <title>The Global Catalogue of Microorganisms (GCM) 10K type strain sequencing project: providing services to taxonomists for standard genome sequencing and annotation.</title>
        <authorList>
            <consortium name="The Broad Institute Genomics Platform"/>
            <consortium name="The Broad Institute Genome Sequencing Center for Infectious Disease"/>
            <person name="Wu L."/>
            <person name="Ma J."/>
        </authorList>
    </citation>
    <scope>NUCLEOTIDE SEQUENCE [LARGE SCALE GENOMIC DNA]</scope>
    <source>
        <strain evidence="13">JCM 10671</strain>
    </source>
</reference>
<dbReference type="Pfam" id="PF00270">
    <property type="entry name" value="DEAD"/>
    <property type="match status" value="1"/>
</dbReference>
<evidence type="ECO:0000313" key="12">
    <source>
        <dbReference type="EMBL" id="GAA0632518.1"/>
    </source>
</evidence>